<dbReference type="Pfam" id="PF26563">
    <property type="entry name" value="Rv3660c_N"/>
    <property type="match status" value="1"/>
</dbReference>
<dbReference type="InterPro" id="IPR022521">
    <property type="entry name" value="Rv3660c"/>
</dbReference>
<evidence type="ECO:0000313" key="3">
    <source>
        <dbReference type="Proteomes" id="UP001500967"/>
    </source>
</evidence>
<organism evidence="2 3">
    <name type="scientific">Cryptosporangium japonicum</name>
    <dbReference type="NCBI Taxonomy" id="80872"/>
    <lineage>
        <taxon>Bacteria</taxon>
        <taxon>Bacillati</taxon>
        <taxon>Actinomycetota</taxon>
        <taxon>Actinomycetes</taxon>
        <taxon>Cryptosporangiales</taxon>
        <taxon>Cryptosporangiaceae</taxon>
        <taxon>Cryptosporangium</taxon>
    </lineage>
</organism>
<dbReference type="InterPro" id="IPR027417">
    <property type="entry name" value="P-loop_NTPase"/>
</dbReference>
<keyword evidence="3" id="KW-1185">Reference proteome</keyword>
<dbReference type="NCBIfam" id="TIGR03815">
    <property type="entry name" value="CpaE_hom_Actino"/>
    <property type="match status" value="1"/>
</dbReference>
<dbReference type="InterPro" id="IPR059050">
    <property type="entry name" value="Rv3660c_N"/>
</dbReference>
<sequence>MSPPEVCPLVCVRDPELTDHLLRLAAAAGADVEVPVDPIGARPLWIGAPLVVVGTDVVAEYVAARLPHRPGVVLAADERHFSPDDSAVWRVASELGAAHVAFLPTAEAWLVDRLTEAVSGPPRAGRVVAVIGGRGGAGASVLSTALAVTAARNGSRTMLVDADPLGGGLDLLLGRENTGGLRWPDLVDTAGRVSPPALHDALPRVGELSVLSWDRGDVLAVPPEAAEAALEAGRRFSDLLVVDLPRRPDDAAVRVLQAADVTLLVVPAEVRACAAASRVVRAVRPHCAQLACVVRGPAPAGLRSADLATALELPLAGVLRAEPRLAGALERGDVPAGSGRGPLAGFCRSFLAELEAPV</sequence>
<name>A0ABP3EHG8_9ACTN</name>
<evidence type="ECO:0000259" key="1">
    <source>
        <dbReference type="Pfam" id="PF26563"/>
    </source>
</evidence>
<accession>A0ABP3EHG8</accession>
<dbReference type="Gene3D" id="3.40.50.300">
    <property type="entry name" value="P-loop containing nucleotide triphosphate hydrolases"/>
    <property type="match status" value="1"/>
</dbReference>
<dbReference type="RefSeq" id="WP_344652006.1">
    <property type="nucleotide sequence ID" value="NZ_BAAAGX010000023.1"/>
</dbReference>
<dbReference type="EMBL" id="BAAAGX010000023">
    <property type="protein sequence ID" value="GAA0263605.1"/>
    <property type="molecule type" value="Genomic_DNA"/>
</dbReference>
<protein>
    <submittedName>
        <fullName evidence="2">Septum formation initiator</fullName>
    </submittedName>
</protein>
<dbReference type="SUPFAM" id="SSF52540">
    <property type="entry name" value="P-loop containing nucleoside triphosphate hydrolases"/>
    <property type="match status" value="1"/>
</dbReference>
<gene>
    <name evidence="2" type="ORF">GCM10009539_57110</name>
</gene>
<dbReference type="InterPro" id="IPR050625">
    <property type="entry name" value="ParA/MinD_ATPase"/>
</dbReference>
<dbReference type="PANTHER" id="PTHR43384">
    <property type="entry name" value="SEPTUM SITE-DETERMINING PROTEIN MIND HOMOLOG, CHLOROPLASTIC-RELATED"/>
    <property type="match status" value="1"/>
</dbReference>
<dbReference type="PANTHER" id="PTHR43384:SF11">
    <property type="entry name" value="SEPTUM SITE DETERMINING PROTEIN"/>
    <property type="match status" value="1"/>
</dbReference>
<evidence type="ECO:0000313" key="2">
    <source>
        <dbReference type="EMBL" id="GAA0263605.1"/>
    </source>
</evidence>
<reference evidence="3" key="1">
    <citation type="journal article" date="2019" name="Int. J. Syst. Evol. Microbiol.">
        <title>The Global Catalogue of Microorganisms (GCM) 10K type strain sequencing project: providing services to taxonomists for standard genome sequencing and annotation.</title>
        <authorList>
            <consortium name="The Broad Institute Genomics Platform"/>
            <consortium name="The Broad Institute Genome Sequencing Center for Infectious Disease"/>
            <person name="Wu L."/>
            <person name="Ma J."/>
        </authorList>
    </citation>
    <scope>NUCLEOTIDE SEQUENCE [LARGE SCALE GENOMIC DNA]</scope>
    <source>
        <strain evidence="3">JCM 10425</strain>
    </source>
</reference>
<proteinExistence type="predicted"/>
<feature type="domain" description="Rv3660c-like CheY-like N-terminal" evidence="1">
    <location>
        <begin position="12"/>
        <end position="122"/>
    </location>
</feature>
<dbReference type="Proteomes" id="UP001500967">
    <property type="component" value="Unassembled WGS sequence"/>
</dbReference>
<comment type="caution">
    <text evidence="2">The sequence shown here is derived from an EMBL/GenBank/DDBJ whole genome shotgun (WGS) entry which is preliminary data.</text>
</comment>